<comment type="cofactor">
    <cofactor evidence="1">
        <name>Mg(2+)</name>
        <dbReference type="ChEBI" id="CHEBI:18420"/>
    </cofactor>
</comment>
<sequence length="501" mass="57297">MCDDLITQLLSDEKNQFNVKEIGRKNILKLHNLDDPDRYFTVSENCMHSTKTREREYRKRKKRETTRAYKRKRIVRKKARNSETGQAELLEGTTYQSGVQFSTDQPDLASIPTPYYAPTSTPLCTSDIQNSTYVVFDLETSNIGLKNAEICQLSAVQWVGQQQTFDRYVLPKNGISQQASQANKLTIVAGHLLYKSKLVNAITLTECLKDFITFLKSLKSKIILVAHNGKVFDSRILVKAIIAKNMLSELQSVLTGFIDTLPMLKKLLPDRNSYKQEELVKGCLNKTYDAHNGLEDVKSLRDLLVHLKPQNAVLASHSFHVEYVCESIQHHARMTTNFPSFKDLVSKKVLSKAMAQKIAGSGLNLQQIRLIHARGGYDGLQSLLSTKQRGHKSKCRVTASKKYDESRKVLELRPNQDVDVTVKECFSLDNEACIMFQEYVEDWGNLSMFPSWTFKTRIKSNPKIFSMLWRHDCLSTQRLSHIVVPFSVCWAFNSTKWRVVL</sequence>
<keyword evidence="6" id="KW-0460">Magnesium</keyword>
<keyword evidence="10" id="KW-1185">Reference proteome</keyword>
<evidence type="ECO:0000259" key="8">
    <source>
        <dbReference type="SMART" id="SM00479"/>
    </source>
</evidence>
<evidence type="ECO:0000256" key="4">
    <source>
        <dbReference type="ARBA" id="ARBA00022801"/>
    </source>
</evidence>
<protein>
    <submittedName>
        <fullName evidence="9">Protein PML</fullName>
    </submittedName>
</protein>
<dbReference type="GO" id="GO:0006308">
    <property type="term" value="P:DNA catabolic process"/>
    <property type="evidence" value="ECO:0007669"/>
    <property type="project" value="TreeGrafter"/>
</dbReference>
<evidence type="ECO:0000313" key="9">
    <source>
        <dbReference type="EMBL" id="KAK2553217.1"/>
    </source>
</evidence>
<dbReference type="GO" id="GO:0046872">
    <property type="term" value="F:metal ion binding"/>
    <property type="evidence" value="ECO:0007669"/>
    <property type="project" value="UniProtKB-KW"/>
</dbReference>
<dbReference type="InterPro" id="IPR040393">
    <property type="entry name" value="TREX1/2"/>
</dbReference>
<evidence type="ECO:0000256" key="3">
    <source>
        <dbReference type="ARBA" id="ARBA00022723"/>
    </source>
</evidence>
<dbReference type="GO" id="GO:0008296">
    <property type="term" value="F:3'-5'-DNA exonuclease activity"/>
    <property type="evidence" value="ECO:0007669"/>
    <property type="project" value="TreeGrafter"/>
</dbReference>
<dbReference type="InterPro" id="IPR013520">
    <property type="entry name" value="Ribonucl_H"/>
</dbReference>
<gene>
    <name evidence="9" type="ORF">P5673_025414</name>
</gene>
<dbReference type="InterPro" id="IPR012337">
    <property type="entry name" value="RNaseH-like_sf"/>
</dbReference>
<dbReference type="InterPro" id="IPR036397">
    <property type="entry name" value="RNaseH_sf"/>
</dbReference>
<dbReference type="PANTHER" id="PTHR13058">
    <property type="entry name" value="THREE PRIME REPAIR EXONUCLEASE 1, 2"/>
    <property type="match status" value="1"/>
</dbReference>
<reference evidence="9" key="1">
    <citation type="journal article" date="2023" name="G3 (Bethesda)">
        <title>Whole genome assembly and annotation of the endangered Caribbean coral Acropora cervicornis.</title>
        <authorList>
            <person name="Selwyn J.D."/>
            <person name="Vollmer S.V."/>
        </authorList>
    </citation>
    <scope>NUCLEOTIDE SEQUENCE</scope>
    <source>
        <strain evidence="9">K2</strain>
    </source>
</reference>
<evidence type="ECO:0000256" key="1">
    <source>
        <dbReference type="ARBA" id="ARBA00001946"/>
    </source>
</evidence>
<dbReference type="CDD" id="cd06127">
    <property type="entry name" value="DEDDh"/>
    <property type="match status" value="1"/>
</dbReference>
<dbReference type="Gene3D" id="3.30.420.10">
    <property type="entry name" value="Ribonuclease H-like superfamily/Ribonuclease H"/>
    <property type="match status" value="1"/>
</dbReference>
<keyword evidence="4" id="KW-0378">Hydrolase</keyword>
<reference evidence="9" key="2">
    <citation type="journal article" date="2023" name="Science">
        <title>Genomic signatures of disease resistance in endangered staghorn corals.</title>
        <authorList>
            <person name="Vollmer S.V."/>
            <person name="Selwyn J.D."/>
            <person name="Despard B.A."/>
            <person name="Roesel C.L."/>
        </authorList>
    </citation>
    <scope>NUCLEOTIDE SEQUENCE</scope>
    <source>
        <strain evidence="9">K2</strain>
    </source>
</reference>
<dbReference type="EMBL" id="JARQWQ010000079">
    <property type="protein sequence ID" value="KAK2553217.1"/>
    <property type="molecule type" value="Genomic_DNA"/>
</dbReference>
<evidence type="ECO:0000256" key="6">
    <source>
        <dbReference type="ARBA" id="ARBA00022842"/>
    </source>
</evidence>
<dbReference type="GO" id="GO:0005737">
    <property type="term" value="C:cytoplasm"/>
    <property type="evidence" value="ECO:0007669"/>
    <property type="project" value="TreeGrafter"/>
</dbReference>
<keyword evidence="3" id="KW-0479">Metal-binding</keyword>
<evidence type="ECO:0000313" key="10">
    <source>
        <dbReference type="Proteomes" id="UP001249851"/>
    </source>
</evidence>
<dbReference type="Pfam" id="PF25244">
    <property type="entry name" value="PML_C"/>
    <property type="match status" value="1"/>
</dbReference>
<comment type="similarity">
    <text evidence="7">Belongs to the exonuclease superfamily. TREX family.</text>
</comment>
<accession>A0AAD9UXC6</accession>
<keyword evidence="5" id="KW-0269">Exonuclease</keyword>
<dbReference type="InterPro" id="IPR057617">
    <property type="entry name" value="PML_C"/>
</dbReference>
<comment type="caution">
    <text evidence="9">The sequence shown here is derived from an EMBL/GenBank/DDBJ whole genome shotgun (WGS) entry which is preliminary data.</text>
</comment>
<keyword evidence="2" id="KW-0540">Nuclease</keyword>
<dbReference type="GO" id="GO:0003676">
    <property type="term" value="F:nucleic acid binding"/>
    <property type="evidence" value="ECO:0007669"/>
    <property type="project" value="InterPro"/>
</dbReference>
<dbReference type="SMART" id="SM00479">
    <property type="entry name" value="EXOIII"/>
    <property type="match status" value="1"/>
</dbReference>
<organism evidence="9 10">
    <name type="scientific">Acropora cervicornis</name>
    <name type="common">Staghorn coral</name>
    <dbReference type="NCBI Taxonomy" id="6130"/>
    <lineage>
        <taxon>Eukaryota</taxon>
        <taxon>Metazoa</taxon>
        <taxon>Cnidaria</taxon>
        <taxon>Anthozoa</taxon>
        <taxon>Hexacorallia</taxon>
        <taxon>Scleractinia</taxon>
        <taxon>Astrocoeniina</taxon>
        <taxon>Acroporidae</taxon>
        <taxon>Acropora</taxon>
    </lineage>
</organism>
<dbReference type="Pfam" id="PF00929">
    <property type="entry name" value="RNase_T"/>
    <property type="match status" value="1"/>
</dbReference>
<evidence type="ECO:0000256" key="5">
    <source>
        <dbReference type="ARBA" id="ARBA00022839"/>
    </source>
</evidence>
<evidence type="ECO:0000256" key="2">
    <source>
        <dbReference type="ARBA" id="ARBA00022722"/>
    </source>
</evidence>
<proteinExistence type="inferred from homology"/>
<dbReference type="Proteomes" id="UP001249851">
    <property type="component" value="Unassembled WGS sequence"/>
</dbReference>
<dbReference type="AlphaFoldDB" id="A0AAD9UXC6"/>
<dbReference type="SUPFAM" id="SSF53098">
    <property type="entry name" value="Ribonuclease H-like"/>
    <property type="match status" value="1"/>
</dbReference>
<name>A0AAD9UXC6_ACRCE</name>
<evidence type="ECO:0000256" key="7">
    <source>
        <dbReference type="ARBA" id="ARBA00025769"/>
    </source>
</evidence>
<dbReference type="PANTHER" id="PTHR13058:SF22">
    <property type="entry name" value="EXODEOXYRIBONUCLEASE III"/>
    <property type="match status" value="1"/>
</dbReference>
<feature type="domain" description="Exonuclease" evidence="8">
    <location>
        <begin position="132"/>
        <end position="313"/>
    </location>
</feature>